<organism evidence="7 8">
    <name type="scientific">Acrasis kona</name>
    <dbReference type="NCBI Taxonomy" id="1008807"/>
    <lineage>
        <taxon>Eukaryota</taxon>
        <taxon>Discoba</taxon>
        <taxon>Heterolobosea</taxon>
        <taxon>Tetramitia</taxon>
        <taxon>Eutetramitia</taxon>
        <taxon>Acrasidae</taxon>
        <taxon>Acrasis</taxon>
    </lineage>
</organism>
<name>A0AAW2ZMS0_9EUKA</name>
<evidence type="ECO:0000256" key="1">
    <source>
        <dbReference type="ARBA" id="ARBA00004127"/>
    </source>
</evidence>
<evidence type="ECO:0000256" key="5">
    <source>
        <dbReference type="SAM" id="Phobius"/>
    </source>
</evidence>
<gene>
    <name evidence="7" type="ORF">AKO1_006610</name>
</gene>
<keyword evidence="3 5" id="KW-1133">Transmembrane helix</keyword>
<feature type="transmembrane region" description="Helical" evidence="5">
    <location>
        <begin position="31"/>
        <end position="51"/>
    </location>
</feature>
<keyword evidence="8" id="KW-1185">Reference proteome</keyword>
<proteinExistence type="predicted"/>
<sequence length="95" mass="10489">MTIIAKILTFIPYIGSILKLFYAFFDRNTKITPKILIILAVLYLLSPIDIIPDVIPILGLADDAAIITLALKTLSAAVSPNHIQLAQDTLNRWSL</sequence>
<evidence type="ECO:0000259" key="6">
    <source>
        <dbReference type="Pfam" id="PF06803"/>
    </source>
</evidence>
<dbReference type="EMBL" id="JAOPGA020001656">
    <property type="protein sequence ID" value="KAL0490238.1"/>
    <property type="molecule type" value="Genomic_DNA"/>
</dbReference>
<evidence type="ECO:0000256" key="4">
    <source>
        <dbReference type="ARBA" id="ARBA00023136"/>
    </source>
</evidence>
<evidence type="ECO:0000256" key="3">
    <source>
        <dbReference type="ARBA" id="ARBA00022989"/>
    </source>
</evidence>
<dbReference type="Pfam" id="PF06803">
    <property type="entry name" value="DUF1232"/>
    <property type="match status" value="1"/>
</dbReference>
<feature type="domain" description="DUF1232" evidence="6">
    <location>
        <begin position="34"/>
        <end position="69"/>
    </location>
</feature>
<reference evidence="7 8" key="1">
    <citation type="submission" date="2024-03" db="EMBL/GenBank/DDBJ databases">
        <title>The Acrasis kona genome and developmental transcriptomes reveal deep origins of eukaryotic multicellular pathways.</title>
        <authorList>
            <person name="Sheikh S."/>
            <person name="Fu C.-J."/>
            <person name="Brown M.W."/>
            <person name="Baldauf S.L."/>
        </authorList>
    </citation>
    <scope>NUCLEOTIDE SEQUENCE [LARGE SCALE GENOMIC DNA]</scope>
    <source>
        <strain evidence="7 8">ATCC MYA-3509</strain>
    </source>
</reference>
<evidence type="ECO:0000313" key="7">
    <source>
        <dbReference type="EMBL" id="KAL0490238.1"/>
    </source>
</evidence>
<comment type="subcellular location">
    <subcellularLocation>
        <location evidence="1">Endomembrane system</location>
        <topology evidence="1">Multi-pass membrane protein</topology>
    </subcellularLocation>
</comment>
<dbReference type="Proteomes" id="UP001431209">
    <property type="component" value="Unassembled WGS sequence"/>
</dbReference>
<feature type="transmembrane region" description="Helical" evidence="5">
    <location>
        <begin position="7"/>
        <end position="25"/>
    </location>
</feature>
<dbReference type="AlphaFoldDB" id="A0AAW2ZMS0"/>
<evidence type="ECO:0000313" key="8">
    <source>
        <dbReference type="Proteomes" id="UP001431209"/>
    </source>
</evidence>
<protein>
    <submittedName>
        <fullName evidence="7">YkvA</fullName>
    </submittedName>
</protein>
<dbReference type="InterPro" id="IPR010652">
    <property type="entry name" value="DUF1232"/>
</dbReference>
<comment type="caution">
    <text evidence="7">The sequence shown here is derived from an EMBL/GenBank/DDBJ whole genome shotgun (WGS) entry which is preliminary data.</text>
</comment>
<dbReference type="GO" id="GO:0012505">
    <property type="term" value="C:endomembrane system"/>
    <property type="evidence" value="ECO:0007669"/>
    <property type="project" value="UniProtKB-SubCell"/>
</dbReference>
<accession>A0AAW2ZMS0</accession>
<keyword evidence="4 5" id="KW-0472">Membrane</keyword>
<keyword evidence="2 5" id="KW-0812">Transmembrane</keyword>
<evidence type="ECO:0000256" key="2">
    <source>
        <dbReference type="ARBA" id="ARBA00022692"/>
    </source>
</evidence>